<feature type="compositionally biased region" description="Acidic residues" evidence="10">
    <location>
        <begin position="106"/>
        <end position="118"/>
    </location>
</feature>
<dbReference type="InterPro" id="IPR049560">
    <property type="entry name" value="MeTrfase_RsmB-F_NOP2_cat"/>
</dbReference>
<dbReference type="InterPro" id="IPR011023">
    <property type="entry name" value="Nop2p"/>
</dbReference>
<keyword evidence="7 9" id="KW-0694">RNA-binding</keyword>
<evidence type="ECO:0000256" key="2">
    <source>
        <dbReference type="ARBA" id="ARBA00007494"/>
    </source>
</evidence>
<dbReference type="GO" id="GO:0000470">
    <property type="term" value="P:maturation of LSU-rRNA"/>
    <property type="evidence" value="ECO:0007669"/>
    <property type="project" value="TreeGrafter"/>
</dbReference>
<feature type="binding site" evidence="9">
    <location>
        <position position="410"/>
    </location>
    <ligand>
        <name>S-adenosyl-L-methionine</name>
        <dbReference type="ChEBI" id="CHEBI:59789"/>
    </ligand>
</feature>
<evidence type="ECO:0000313" key="11">
    <source>
        <dbReference type="EMBL" id="CAB3983688.1"/>
    </source>
</evidence>
<dbReference type="InterPro" id="IPR029063">
    <property type="entry name" value="SAM-dependent_MTases_sf"/>
</dbReference>
<dbReference type="InterPro" id="IPR023267">
    <property type="entry name" value="RCMT"/>
</dbReference>
<evidence type="ECO:0000256" key="3">
    <source>
        <dbReference type="ARBA" id="ARBA00022517"/>
    </source>
</evidence>
<dbReference type="SUPFAM" id="SSF53335">
    <property type="entry name" value="S-adenosyl-L-methionine-dependent methyltransferases"/>
    <property type="match status" value="1"/>
</dbReference>
<dbReference type="FunFam" id="3.30.70.1170:FF:000001">
    <property type="entry name" value="Ribosomal RNA methyltransferase Nop2"/>
    <property type="match status" value="1"/>
</dbReference>
<dbReference type="InterPro" id="IPR023273">
    <property type="entry name" value="RCMT_NOP2"/>
</dbReference>
<dbReference type="Gene3D" id="3.40.50.150">
    <property type="entry name" value="Vaccinia Virus protein VP39"/>
    <property type="match status" value="1"/>
</dbReference>
<dbReference type="GO" id="GO:0009383">
    <property type="term" value="F:rRNA (cytosine-C5-)-methyltransferase activity"/>
    <property type="evidence" value="ECO:0007669"/>
    <property type="project" value="TreeGrafter"/>
</dbReference>
<dbReference type="GO" id="GO:0003723">
    <property type="term" value="F:RNA binding"/>
    <property type="evidence" value="ECO:0007669"/>
    <property type="project" value="UniProtKB-UniRule"/>
</dbReference>
<dbReference type="Pfam" id="PF22458">
    <property type="entry name" value="RsmF-B_ferredox"/>
    <property type="match status" value="1"/>
</dbReference>
<feature type="compositionally biased region" description="Basic residues" evidence="10">
    <location>
        <begin position="589"/>
        <end position="600"/>
    </location>
</feature>
<dbReference type="GO" id="GO:0070475">
    <property type="term" value="P:rRNA base methylation"/>
    <property type="evidence" value="ECO:0007669"/>
    <property type="project" value="TreeGrafter"/>
</dbReference>
<evidence type="ECO:0000313" key="12">
    <source>
        <dbReference type="Proteomes" id="UP001152795"/>
    </source>
</evidence>
<dbReference type="InterPro" id="IPR001678">
    <property type="entry name" value="MeTrfase_RsmB-F_NOP2_dom"/>
</dbReference>
<dbReference type="EMBL" id="CACRXK020000643">
    <property type="protein sequence ID" value="CAB3983688.1"/>
    <property type="molecule type" value="Genomic_DNA"/>
</dbReference>
<feature type="active site" description="Nucleophile" evidence="9">
    <location>
        <position position="484"/>
    </location>
</feature>
<protein>
    <submittedName>
        <fullName evidence="11">Probable 28S rRNA (Cytosine-C(5))-methyltransferase isoform X2</fullName>
    </submittedName>
</protein>
<reference evidence="11" key="1">
    <citation type="submission" date="2020-04" db="EMBL/GenBank/DDBJ databases">
        <authorList>
            <person name="Alioto T."/>
            <person name="Alioto T."/>
            <person name="Gomez Garrido J."/>
        </authorList>
    </citation>
    <scope>NUCLEOTIDE SEQUENCE</scope>
    <source>
        <strain evidence="11">A484AB</strain>
    </source>
</reference>
<dbReference type="Pfam" id="PF01189">
    <property type="entry name" value="Methyltr_RsmB-F"/>
    <property type="match status" value="1"/>
</dbReference>
<keyword evidence="5 9" id="KW-0808">Transferase</keyword>
<dbReference type="Gene3D" id="3.30.70.1170">
    <property type="entry name" value="Sun protein, domain 3"/>
    <property type="match status" value="1"/>
</dbReference>
<evidence type="ECO:0000256" key="4">
    <source>
        <dbReference type="ARBA" id="ARBA00022603"/>
    </source>
</evidence>
<evidence type="ECO:0000256" key="1">
    <source>
        <dbReference type="ARBA" id="ARBA00004604"/>
    </source>
</evidence>
<sequence>MGRKRELTELGKRGPGKKARIQPPPEIFSEGKAGQTKKKKKKTVVKKKKQDGEKKITAEKKINLFEDSSEDDGIGMVDDDFLNVTEDAPQEMPADDYGLEFNSDSSSEDEDEGDDENENNNKLLAIEKKSKKLDKKLREDRVLAEEELQINIAEKDVFTLPSGQEIEKEYILFAHCFAPKKCAKRRNGVFSTHAKKCRNPPYLTLIHQRICENISALNNFKKYREPGKSRKEYLELLRNDLMNYYSYSEFMINKLMDMFPLSELLEFLEANEVHRPVTIRTNTLKCRRRDLAQALINRGMNLDPVGKWSKVGLVVYDSSVPVGATPEYLAGHYMLQGASSLMPVMALAPQENERILDMCAAPGGKTTYMGALMKNSGVIVANDQNKDRLKALVGNTHRLGVNNTMICNYDGRAFPKVMGGFDRVLLDAPCSGTGVISKDKSVKTNKDEKDIQRCSHLQKELLLAAIDSTDAQSSSGGYITYSTCSILIEENERVVEYALSKRHVKLVDTGLEIGNEGLTKFRGHHFHNTMKLTRRFYPHVHNMDGFFVAKLKKFSNSIPQSLSELVTKEEKNTEENDVAKNESTDKPKKDKRKKKKAKGT</sequence>
<dbReference type="PANTHER" id="PTHR22807">
    <property type="entry name" value="NOP2 YEAST -RELATED NOL1/NOP2/FMU SUN DOMAIN-CONTAINING"/>
    <property type="match status" value="1"/>
</dbReference>
<feature type="compositionally biased region" description="Basic residues" evidence="10">
    <location>
        <begin position="35"/>
        <end position="49"/>
    </location>
</feature>
<comment type="similarity">
    <text evidence="2 9">Belongs to the class I-like SAM-binding methyltransferase superfamily. RsmB/NOP family.</text>
</comment>
<proteinExistence type="inferred from homology"/>
<dbReference type="PROSITE" id="PS51686">
    <property type="entry name" value="SAM_MT_RSMB_NOP"/>
    <property type="match status" value="1"/>
</dbReference>
<dbReference type="PRINTS" id="PR02012">
    <property type="entry name" value="RCMTNOP2"/>
</dbReference>
<dbReference type="InterPro" id="IPR054728">
    <property type="entry name" value="RsmB-like_ferredoxin"/>
</dbReference>
<dbReference type="OrthoDB" id="427002at2759"/>
<dbReference type="NCBIfam" id="TIGR00446">
    <property type="entry name" value="nop2p"/>
    <property type="match status" value="1"/>
</dbReference>
<feature type="binding site" evidence="9">
    <location>
        <begin position="359"/>
        <end position="365"/>
    </location>
    <ligand>
        <name>S-adenosyl-L-methionine</name>
        <dbReference type="ChEBI" id="CHEBI:59789"/>
    </ligand>
</feature>
<keyword evidence="6 9" id="KW-0949">S-adenosyl-L-methionine</keyword>
<dbReference type="GO" id="GO:0005730">
    <property type="term" value="C:nucleolus"/>
    <property type="evidence" value="ECO:0007669"/>
    <property type="project" value="UniProtKB-SubCell"/>
</dbReference>
<evidence type="ECO:0000256" key="7">
    <source>
        <dbReference type="ARBA" id="ARBA00022884"/>
    </source>
</evidence>
<evidence type="ECO:0000256" key="5">
    <source>
        <dbReference type="ARBA" id="ARBA00022679"/>
    </source>
</evidence>
<feature type="binding site" evidence="9">
    <location>
        <position position="427"/>
    </location>
    <ligand>
        <name>S-adenosyl-L-methionine</name>
        <dbReference type="ChEBI" id="CHEBI:59789"/>
    </ligand>
</feature>
<feature type="region of interest" description="Disordered" evidence="10">
    <location>
        <begin position="1"/>
        <end position="53"/>
    </location>
</feature>
<feature type="compositionally biased region" description="Basic and acidic residues" evidence="10">
    <location>
        <begin position="1"/>
        <end position="12"/>
    </location>
</feature>
<dbReference type="PROSITE" id="PS01153">
    <property type="entry name" value="NOL1_NOP2_SUN"/>
    <property type="match status" value="1"/>
</dbReference>
<comment type="subcellular location">
    <subcellularLocation>
        <location evidence="1">Nucleus</location>
        <location evidence="1">Nucleolus</location>
    </subcellularLocation>
</comment>
<dbReference type="InterPro" id="IPR018314">
    <property type="entry name" value="RsmB/NOL1/NOP2-like_CS"/>
</dbReference>
<organism evidence="11 12">
    <name type="scientific">Paramuricea clavata</name>
    <name type="common">Red gorgonian</name>
    <name type="synonym">Violescent sea-whip</name>
    <dbReference type="NCBI Taxonomy" id="317549"/>
    <lineage>
        <taxon>Eukaryota</taxon>
        <taxon>Metazoa</taxon>
        <taxon>Cnidaria</taxon>
        <taxon>Anthozoa</taxon>
        <taxon>Octocorallia</taxon>
        <taxon>Malacalcyonacea</taxon>
        <taxon>Plexauridae</taxon>
        <taxon>Paramuricea</taxon>
    </lineage>
</organism>
<dbReference type="AlphaFoldDB" id="A0A6S7FVS2"/>
<dbReference type="PRINTS" id="PR02008">
    <property type="entry name" value="RCMTFAMILY"/>
</dbReference>
<feature type="region of interest" description="Disordered" evidence="10">
    <location>
        <begin position="90"/>
        <end position="123"/>
    </location>
</feature>
<feature type="binding site" evidence="9">
    <location>
        <position position="383"/>
    </location>
    <ligand>
        <name>S-adenosyl-L-methionine</name>
        <dbReference type="ChEBI" id="CHEBI:59789"/>
    </ligand>
</feature>
<evidence type="ECO:0000256" key="9">
    <source>
        <dbReference type="PROSITE-ProRule" id="PRU01023"/>
    </source>
</evidence>
<dbReference type="PANTHER" id="PTHR22807:SF30">
    <property type="entry name" value="28S RRNA (CYTOSINE(4447)-C(5))-METHYLTRANSFERASE-RELATED"/>
    <property type="match status" value="1"/>
</dbReference>
<evidence type="ECO:0000256" key="8">
    <source>
        <dbReference type="ARBA" id="ARBA00023242"/>
    </source>
</evidence>
<comment type="caution">
    <text evidence="11">The sequence shown here is derived from an EMBL/GenBank/DDBJ whole genome shotgun (WGS) entry which is preliminary data.</text>
</comment>
<accession>A0A6S7FVS2</accession>
<dbReference type="Proteomes" id="UP001152795">
    <property type="component" value="Unassembled WGS sequence"/>
</dbReference>
<evidence type="ECO:0000256" key="6">
    <source>
        <dbReference type="ARBA" id="ARBA00022691"/>
    </source>
</evidence>
<keyword evidence="8" id="KW-0539">Nucleus</keyword>
<feature type="region of interest" description="Disordered" evidence="10">
    <location>
        <begin position="562"/>
        <end position="600"/>
    </location>
</feature>
<evidence type="ECO:0000256" key="10">
    <source>
        <dbReference type="SAM" id="MobiDB-lite"/>
    </source>
</evidence>
<name>A0A6S7FVS2_PARCT</name>
<keyword evidence="12" id="KW-1185">Reference proteome</keyword>
<keyword evidence="3" id="KW-0690">Ribosome biogenesis</keyword>
<feature type="compositionally biased region" description="Basic and acidic residues" evidence="10">
    <location>
        <begin position="566"/>
        <end position="588"/>
    </location>
</feature>
<gene>
    <name evidence="11" type="ORF">PACLA_8A044019</name>
</gene>
<keyword evidence="4 9" id="KW-0489">Methyltransferase</keyword>